<keyword evidence="3" id="KW-0813">Transport</keyword>
<dbReference type="AlphaFoldDB" id="A0A371JAL8"/>
<dbReference type="GO" id="GO:0022857">
    <property type="term" value="F:transmembrane transporter activity"/>
    <property type="evidence" value="ECO:0007669"/>
    <property type="project" value="InterPro"/>
</dbReference>
<organism evidence="9 10">
    <name type="scientific">Romboutsia weinsteinii</name>
    <dbReference type="NCBI Taxonomy" id="2020949"/>
    <lineage>
        <taxon>Bacteria</taxon>
        <taxon>Bacillati</taxon>
        <taxon>Bacillota</taxon>
        <taxon>Clostridia</taxon>
        <taxon>Peptostreptococcales</taxon>
        <taxon>Peptostreptococcaceae</taxon>
        <taxon>Romboutsia</taxon>
    </lineage>
</organism>
<feature type="transmembrane region" description="Helical" evidence="7">
    <location>
        <begin position="112"/>
        <end position="134"/>
    </location>
</feature>
<protein>
    <submittedName>
        <fullName evidence="9">MFS transporter</fullName>
    </submittedName>
</protein>
<keyword evidence="6 7" id="KW-0472">Membrane</keyword>
<dbReference type="OrthoDB" id="1674556at2"/>
<dbReference type="Proteomes" id="UP000215694">
    <property type="component" value="Unassembled WGS sequence"/>
</dbReference>
<keyword evidence="4 7" id="KW-0812">Transmembrane</keyword>
<dbReference type="Gene3D" id="1.20.1250.20">
    <property type="entry name" value="MFS general substrate transporter like domains"/>
    <property type="match status" value="2"/>
</dbReference>
<comment type="caution">
    <text evidence="9">The sequence shown here is derived from an EMBL/GenBank/DDBJ whole genome shotgun (WGS) entry which is preliminary data.</text>
</comment>
<dbReference type="PANTHER" id="PTHR23514">
    <property type="entry name" value="BYPASS OF STOP CODON PROTEIN 6"/>
    <property type="match status" value="1"/>
</dbReference>
<evidence type="ECO:0000259" key="8">
    <source>
        <dbReference type="PROSITE" id="PS50850"/>
    </source>
</evidence>
<gene>
    <name evidence="9" type="ORF">CHL78_000580</name>
</gene>
<dbReference type="PROSITE" id="PS50850">
    <property type="entry name" value="MFS"/>
    <property type="match status" value="1"/>
</dbReference>
<proteinExistence type="inferred from homology"/>
<evidence type="ECO:0000256" key="2">
    <source>
        <dbReference type="ARBA" id="ARBA00008335"/>
    </source>
</evidence>
<feature type="transmembrane region" description="Helical" evidence="7">
    <location>
        <begin position="141"/>
        <end position="161"/>
    </location>
</feature>
<dbReference type="InterPro" id="IPR011701">
    <property type="entry name" value="MFS"/>
</dbReference>
<dbReference type="GO" id="GO:0005886">
    <property type="term" value="C:plasma membrane"/>
    <property type="evidence" value="ECO:0007669"/>
    <property type="project" value="UniProtKB-SubCell"/>
</dbReference>
<evidence type="ECO:0000256" key="6">
    <source>
        <dbReference type="ARBA" id="ARBA00023136"/>
    </source>
</evidence>
<comment type="subcellular location">
    <subcellularLocation>
        <location evidence="1">Cell membrane</location>
        <topology evidence="1">Multi-pass membrane protein</topology>
    </subcellularLocation>
</comment>
<keyword evidence="10" id="KW-1185">Reference proteome</keyword>
<feature type="transmembrane region" description="Helical" evidence="7">
    <location>
        <begin position="12"/>
        <end position="31"/>
    </location>
</feature>
<feature type="transmembrane region" description="Helical" evidence="7">
    <location>
        <begin position="368"/>
        <end position="388"/>
    </location>
</feature>
<name>A0A371JAL8_9FIRM</name>
<dbReference type="PANTHER" id="PTHR23514:SF3">
    <property type="entry name" value="BYPASS OF STOP CODON PROTEIN 6"/>
    <property type="match status" value="1"/>
</dbReference>
<feature type="transmembrane region" description="Helical" evidence="7">
    <location>
        <begin position="306"/>
        <end position="328"/>
    </location>
</feature>
<evidence type="ECO:0000256" key="3">
    <source>
        <dbReference type="ARBA" id="ARBA00022448"/>
    </source>
</evidence>
<dbReference type="RefSeq" id="WP_094368771.1">
    <property type="nucleotide sequence ID" value="NZ_NOJY02000001.1"/>
</dbReference>
<feature type="transmembrane region" description="Helical" evidence="7">
    <location>
        <begin position="335"/>
        <end position="356"/>
    </location>
</feature>
<feature type="transmembrane region" description="Helical" evidence="7">
    <location>
        <begin position="215"/>
        <end position="237"/>
    </location>
</feature>
<evidence type="ECO:0000313" key="9">
    <source>
        <dbReference type="EMBL" id="RDY29698.1"/>
    </source>
</evidence>
<feature type="transmembrane region" description="Helical" evidence="7">
    <location>
        <begin position="86"/>
        <end position="106"/>
    </location>
</feature>
<sequence>MEVKKRNKININKNLIIMILIIYSTMLLFGMTENIKGVSFPLIKDEFGVAYTSQGGLVSSSWFGYVIFCVVATLSLERYGSKKSLGFGYIFICLGCILVSFSNSFYSVNASLMILWMGFGFFEVGSNAMATTVFKSNSAIYMNLMHFFYGFGAVLGPKLAGLAVEKFDAGFKGIYLITLVPMVIVLSMVIMSKTDEQNETESSSMTMKEALRNKYVWMFAICLGFMEVIEFSAANWGSFYLRDAFGIDPLKLGATFVSVYYIFFTISRLCSGFAIEKIGYIKSIIISLVSIFVLYIAGFLFGSKGIWILAFTGFFSAIMWPTLMCIAMNIFKQEAAIATSVIIVISGSINGVMQLVTGIINEYIGNLWGYRLSALYVLIPIYFIILIAKKSKKNTHINA</sequence>
<dbReference type="InterPro" id="IPR036259">
    <property type="entry name" value="MFS_trans_sf"/>
</dbReference>
<evidence type="ECO:0000256" key="1">
    <source>
        <dbReference type="ARBA" id="ARBA00004651"/>
    </source>
</evidence>
<dbReference type="Pfam" id="PF07690">
    <property type="entry name" value="MFS_1"/>
    <property type="match status" value="1"/>
</dbReference>
<reference evidence="9 10" key="1">
    <citation type="journal article" date="2017" name="Genome Announc.">
        <title>Draft Genome Sequence of Romboutsia weinsteinii sp. nov. Strain CCRI-19649(T) Isolated from Surface Water.</title>
        <authorList>
            <person name="Maheux A.F."/>
            <person name="Boudreau D.K."/>
            <person name="Berube E."/>
            <person name="Boissinot M."/>
            <person name="Cantin P."/>
            <person name="Raymond F."/>
            <person name="Corbeil J."/>
            <person name="Omar R.F."/>
            <person name="Bergeron M.G."/>
        </authorList>
    </citation>
    <scope>NUCLEOTIDE SEQUENCE [LARGE SCALE GENOMIC DNA]</scope>
    <source>
        <strain evidence="9 10">CCRI-19649</strain>
    </source>
</reference>
<accession>A0A371JAL8</accession>
<feature type="transmembrane region" description="Helical" evidence="7">
    <location>
        <begin position="173"/>
        <end position="194"/>
    </location>
</feature>
<evidence type="ECO:0000256" key="4">
    <source>
        <dbReference type="ARBA" id="ARBA00022692"/>
    </source>
</evidence>
<dbReference type="EMBL" id="NOJY02000001">
    <property type="protein sequence ID" value="RDY29698.1"/>
    <property type="molecule type" value="Genomic_DNA"/>
</dbReference>
<evidence type="ECO:0000256" key="7">
    <source>
        <dbReference type="SAM" id="Phobius"/>
    </source>
</evidence>
<evidence type="ECO:0000256" key="5">
    <source>
        <dbReference type="ARBA" id="ARBA00022989"/>
    </source>
</evidence>
<dbReference type="InterPro" id="IPR020846">
    <property type="entry name" value="MFS_dom"/>
</dbReference>
<feature type="domain" description="Major facilitator superfamily (MFS) profile" evidence="8">
    <location>
        <begin position="18"/>
        <end position="392"/>
    </location>
</feature>
<dbReference type="SUPFAM" id="SSF103473">
    <property type="entry name" value="MFS general substrate transporter"/>
    <property type="match status" value="1"/>
</dbReference>
<keyword evidence="5 7" id="KW-1133">Transmembrane helix</keyword>
<comment type="similarity">
    <text evidence="2">Belongs to the major facilitator superfamily.</text>
</comment>
<feature type="transmembrane region" description="Helical" evidence="7">
    <location>
        <begin position="249"/>
        <end position="267"/>
    </location>
</feature>
<dbReference type="InterPro" id="IPR051788">
    <property type="entry name" value="MFS_Transporter"/>
</dbReference>
<evidence type="ECO:0000313" key="10">
    <source>
        <dbReference type="Proteomes" id="UP000215694"/>
    </source>
</evidence>
<feature type="transmembrane region" description="Helical" evidence="7">
    <location>
        <begin position="279"/>
        <end position="300"/>
    </location>
</feature>
<feature type="transmembrane region" description="Helical" evidence="7">
    <location>
        <begin position="51"/>
        <end position="74"/>
    </location>
</feature>